<reference evidence="1" key="1">
    <citation type="submission" date="2022-07" db="EMBL/GenBank/DDBJ databases">
        <title>Genome Sequence of Lecanicillium saksenae.</title>
        <authorList>
            <person name="Buettner E."/>
        </authorList>
    </citation>
    <scope>NUCLEOTIDE SEQUENCE</scope>
    <source>
        <strain evidence="1">VT-O1</strain>
    </source>
</reference>
<proteinExistence type="predicted"/>
<name>A0ACC1QJW1_9HYPO</name>
<evidence type="ECO:0000313" key="1">
    <source>
        <dbReference type="EMBL" id="KAJ3475437.1"/>
    </source>
</evidence>
<keyword evidence="2" id="KW-1185">Reference proteome</keyword>
<accession>A0ACC1QJW1</accession>
<gene>
    <name evidence="1" type="ORF">NLG97_g9459</name>
</gene>
<organism evidence="1 2">
    <name type="scientific">Lecanicillium saksenae</name>
    <dbReference type="NCBI Taxonomy" id="468837"/>
    <lineage>
        <taxon>Eukaryota</taxon>
        <taxon>Fungi</taxon>
        <taxon>Dikarya</taxon>
        <taxon>Ascomycota</taxon>
        <taxon>Pezizomycotina</taxon>
        <taxon>Sordariomycetes</taxon>
        <taxon>Hypocreomycetidae</taxon>
        <taxon>Hypocreales</taxon>
        <taxon>Cordycipitaceae</taxon>
        <taxon>Lecanicillium</taxon>
    </lineage>
</organism>
<dbReference type="EMBL" id="JANAKD010001960">
    <property type="protein sequence ID" value="KAJ3475437.1"/>
    <property type="molecule type" value="Genomic_DNA"/>
</dbReference>
<evidence type="ECO:0000313" key="2">
    <source>
        <dbReference type="Proteomes" id="UP001148737"/>
    </source>
</evidence>
<sequence>MFTLFPNLPTELRLFIWELCLPRRVVEEPLVHEFLLDRDCECRDLGPKRRSSEPPAILSVSREAAQVARENGSLVTLDRSYLSGPTWIQPGRDRVLHRNGHEDRRPYRTPKTFFELTRSLGMEPSLTAKDLVPGSLEKMFTLEGDTRYLLHPHVVWVRSGDSRRSTVVEHLIELEAAGDRSLLISIALQLVDVGDHARLLAYSDLVRDHSELSSDKTARVRRILYEFRDTTEVPDRLREWQEALGWMVLAHMWERDRVTLLEANPQFGTTQSPQEQEFNSAWSPSYYREPSLRRGIHRVNETNAWVIQARKTMWRPKLQVIIRLCRGESRREDQNH</sequence>
<dbReference type="Proteomes" id="UP001148737">
    <property type="component" value="Unassembled WGS sequence"/>
</dbReference>
<protein>
    <submittedName>
        <fullName evidence="1">Uncharacterized protein</fullName>
    </submittedName>
</protein>
<comment type="caution">
    <text evidence="1">The sequence shown here is derived from an EMBL/GenBank/DDBJ whole genome shotgun (WGS) entry which is preliminary data.</text>
</comment>